<comment type="similarity">
    <text evidence="4">Belongs to the flavoredoxin family.</text>
</comment>
<evidence type="ECO:0000256" key="4">
    <source>
        <dbReference type="ARBA" id="ARBA00038054"/>
    </source>
</evidence>
<feature type="domain" description="Flavin reductase like" evidence="5">
    <location>
        <begin position="72"/>
        <end position="224"/>
    </location>
</feature>
<dbReference type="VEuPathDB" id="FungiDB:Z517_03694"/>
<evidence type="ECO:0000259" key="5">
    <source>
        <dbReference type="SMART" id="SM00903"/>
    </source>
</evidence>
<protein>
    <recommendedName>
        <fullName evidence="5">Flavin reductase like domain-containing protein</fullName>
    </recommendedName>
</protein>
<dbReference type="AlphaFoldDB" id="A0A0D2HJ39"/>
<dbReference type="Gene3D" id="2.30.110.10">
    <property type="entry name" value="Electron Transport, Fmn-binding Protein, Chain A"/>
    <property type="match status" value="1"/>
</dbReference>
<accession>A0A0D2HJ39</accession>
<sequence>MSQARRPFKEVEESRPDFDHAAQFTVTKTRSPSWNWGTGATDGGACLDKQHVEVDPNEPGRPAHNNYKLLISAIVPRPIGFIGTRNVDGNTQNLAPFSFTQVVNHDPPVFVIGFAGSNDKDTLRNLKATGECVINIISENFIEAANAASIDTPYGLSEWDVSGLTPAPCKDVNVSRVKESVFSVEGKLLEVKDFESRVHKGVKSGSMAIIEGVRFWIREDAYDQQQGIIDPAVLRPVYRLGGISYGRVTQAFELPRFKYEEKKSELPKM</sequence>
<evidence type="ECO:0000256" key="3">
    <source>
        <dbReference type="ARBA" id="ARBA00022643"/>
    </source>
</evidence>
<keyword evidence="3" id="KW-0288">FMN</keyword>
<dbReference type="GeneID" id="25303184"/>
<name>A0A0D2HJ39_9EURO</name>
<dbReference type="SUPFAM" id="SSF50475">
    <property type="entry name" value="FMN-binding split barrel"/>
    <property type="match status" value="1"/>
</dbReference>
<dbReference type="InterPro" id="IPR002563">
    <property type="entry name" value="Flavin_Rdtase-like_dom"/>
</dbReference>
<dbReference type="OrthoDB" id="10250990at2759"/>
<evidence type="ECO:0000256" key="1">
    <source>
        <dbReference type="ARBA" id="ARBA00001917"/>
    </source>
</evidence>
<dbReference type="Pfam" id="PF01613">
    <property type="entry name" value="Flavin_Reduct"/>
    <property type="match status" value="1"/>
</dbReference>
<comment type="cofactor">
    <cofactor evidence="1">
        <name>FMN</name>
        <dbReference type="ChEBI" id="CHEBI:58210"/>
    </cofactor>
</comment>
<dbReference type="InterPro" id="IPR012349">
    <property type="entry name" value="Split_barrel_FMN-bd"/>
</dbReference>
<reference evidence="6 7" key="1">
    <citation type="submission" date="2015-01" db="EMBL/GenBank/DDBJ databases">
        <title>The Genome Sequence of Fonsecaea pedrosoi CBS 271.37.</title>
        <authorList>
            <consortium name="The Broad Institute Genomics Platform"/>
            <person name="Cuomo C."/>
            <person name="de Hoog S."/>
            <person name="Gorbushina A."/>
            <person name="Stielow B."/>
            <person name="Teixiera M."/>
            <person name="Abouelleil A."/>
            <person name="Chapman S.B."/>
            <person name="Priest M."/>
            <person name="Young S.K."/>
            <person name="Wortman J."/>
            <person name="Nusbaum C."/>
            <person name="Birren B."/>
        </authorList>
    </citation>
    <scope>NUCLEOTIDE SEQUENCE [LARGE SCALE GENOMIC DNA]</scope>
    <source>
        <strain evidence="6 7">CBS 271.37</strain>
    </source>
</reference>
<dbReference type="PANTHER" id="PTHR33798:SF5">
    <property type="entry name" value="FLAVIN REDUCTASE LIKE DOMAIN-CONTAINING PROTEIN"/>
    <property type="match status" value="1"/>
</dbReference>
<dbReference type="RefSeq" id="XP_013288252.1">
    <property type="nucleotide sequence ID" value="XM_013432798.1"/>
</dbReference>
<evidence type="ECO:0000256" key="2">
    <source>
        <dbReference type="ARBA" id="ARBA00022630"/>
    </source>
</evidence>
<dbReference type="HOGENOM" id="CLU_059021_3_0_1"/>
<dbReference type="SMART" id="SM00903">
    <property type="entry name" value="Flavin_Reduct"/>
    <property type="match status" value="1"/>
</dbReference>
<dbReference type="Proteomes" id="UP000053029">
    <property type="component" value="Unassembled WGS sequence"/>
</dbReference>
<proteinExistence type="inferred from homology"/>
<keyword evidence="7" id="KW-1185">Reference proteome</keyword>
<organism evidence="6 7">
    <name type="scientific">Fonsecaea pedrosoi CBS 271.37</name>
    <dbReference type="NCBI Taxonomy" id="1442368"/>
    <lineage>
        <taxon>Eukaryota</taxon>
        <taxon>Fungi</taxon>
        <taxon>Dikarya</taxon>
        <taxon>Ascomycota</taxon>
        <taxon>Pezizomycotina</taxon>
        <taxon>Eurotiomycetes</taxon>
        <taxon>Chaetothyriomycetidae</taxon>
        <taxon>Chaetothyriales</taxon>
        <taxon>Herpotrichiellaceae</taxon>
        <taxon>Fonsecaea</taxon>
    </lineage>
</organism>
<dbReference type="PANTHER" id="PTHR33798">
    <property type="entry name" value="FLAVOPROTEIN OXYGENASE"/>
    <property type="match status" value="1"/>
</dbReference>
<keyword evidence="2" id="KW-0285">Flavoprotein</keyword>
<dbReference type="GO" id="GO:0010181">
    <property type="term" value="F:FMN binding"/>
    <property type="evidence" value="ECO:0007669"/>
    <property type="project" value="InterPro"/>
</dbReference>
<evidence type="ECO:0000313" key="6">
    <source>
        <dbReference type="EMBL" id="KIW84444.1"/>
    </source>
</evidence>
<evidence type="ECO:0000313" key="7">
    <source>
        <dbReference type="Proteomes" id="UP000053029"/>
    </source>
</evidence>
<dbReference type="EMBL" id="KN846970">
    <property type="protein sequence ID" value="KIW84444.1"/>
    <property type="molecule type" value="Genomic_DNA"/>
</dbReference>
<dbReference type="STRING" id="1442368.A0A0D2HJ39"/>
<gene>
    <name evidence="6" type="ORF">Z517_03694</name>
</gene>